<name>A0A1G9I0K0_9ACTN</name>
<feature type="transmembrane region" description="Helical" evidence="3">
    <location>
        <begin position="624"/>
        <end position="646"/>
    </location>
</feature>
<keyword evidence="1 3" id="KW-0812">Transmembrane</keyword>
<dbReference type="GO" id="GO:0007165">
    <property type="term" value="P:signal transduction"/>
    <property type="evidence" value="ECO:0007669"/>
    <property type="project" value="InterPro"/>
</dbReference>
<feature type="domain" description="HAMP" evidence="4">
    <location>
        <begin position="643"/>
        <end position="695"/>
    </location>
</feature>
<protein>
    <submittedName>
        <fullName evidence="5">HAMP domain-containing protein</fullName>
    </submittedName>
</protein>
<keyword evidence="2 3" id="KW-1133">Transmembrane helix</keyword>
<dbReference type="GO" id="GO:0016020">
    <property type="term" value="C:membrane"/>
    <property type="evidence" value="ECO:0007669"/>
    <property type="project" value="InterPro"/>
</dbReference>
<dbReference type="SMART" id="SM00304">
    <property type="entry name" value="HAMP"/>
    <property type="match status" value="2"/>
</dbReference>
<dbReference type="PROSITE" id="PS50885">
    <property type="entry name" value="HAMP"/>
    <property type="match status" value="2"/>
</dbReference>
<evidence type="ECO:0000256" key="1">
    <source>
        <dbReference type="ARBA" id="ARBA00022692"/>
    </source>
</evidence>
<dbReference type="Proteomes" id="UP000199155">
    <property type="component" value="Unassembled WGS sequence"/>
</dbReference>
<evidence type="ECO:0000313" key="6">
    <source>
        <dbReference type="Proteomes" id="UP000199155"/>
    </source>
</evidence>
<feature type="transmembrane region" description="Helical" evidence="3">
    <location>
        <begin position="267"/>
        <end position="286"/>
    </location>
</feature>
<dbReference type="STRING" id="417292.SAMN05421806_1218"/>
<evidence type="ECO:0000256" key="2">
    <source>
        <dbReference type="ARBA" id="ARBA00022989"/>
    </source>
</evidence>
<feature type="domain" description="HAMP" evidence="4">
    <location>
        <begin position="288"/>
        <end position="340"/>
    </location>
</feature>
<dbReference type="PANTHER" id="PTHR32089">
    <property type="entry name" value="METHYL-ACCEPTING CHEMOTAXIS PROTEIN MCPB"/>
    <property type="match status" value="1"/>
</dbReference>
<keyword evidence="3" id="KW-0472">Membrane</keyword>
<dbReference type="EMBL" id="FNFF01000021">
    <property type="protein sequence ID" value="SDL18576.1"/>
    <property type="molecule type" value="Genomic_DNA"/>
</dbReference>
<evidence type="ECO:0000256" key="3">
    <source>
        <dbReference type="SAM" id="Phobius"/>
    </source>
</evidence>
<dbReference type="PANTHER" id="PTHR32089:SF112">
    <property type="entry name" value="LYSOZYME-LIKE PROTEIN-RELATED"/>
    <property type="match status" value="1"/>
</dbReference>
<accession>A0A1G9I0K0</accession>
<dbReference type="RefSeq" id="WP_176953978.1">
    <property type="nucleotide sequence ID" value="NZ_FNFF01000021.1"/>
</dbReference>
<reference evidence="5 6" key="1">
    <citation type="submission" date="2016-10" db="EMBL/GenBank/DDBJ databases">
        <authorList>
            <person name="de Groot N.N."/>
        </authorList>
    </citation>
    <scope>NUCLEOTIDE SEQUENCE [LARGE SCALE GENOMIC DNA]</scope>
    <source>
        <strain evidence="5 6">CGMCC 4.5727</strain>
    </source>
</reference>
<keyword evidence="6" id="KW-1185">Reference proteome</keyword>
<dbReference type="AlphaFoldDB" id="A0A1G9I0K0"/>
<sequence length="709" mass="74218">MAQTPERRRVLGRRADVPLLGGARPPLVLLSALLLGVCVFTAVTVGRADDTPVSQAVLDAQQFIAEDGAGTVGSALRQQVRDLPHATRMFGALPPREMVAAISGSYQKWRGLALRDPATGRTLAATGEAIPATGPLPATPSAALARLPDGQTRLVTHATFQPPGKRPLLLLASGALRMPPDAAGRTTLVTDPAGQVLAAAGERASDPALRASAGARRTPVVTDGPDRQLALGSAPVAGDETVEGFGLTLTTAVSVPRGTAARGDARLALAAAAALLAITALTTWLLRRRVQQPLLRLGEESGRLARGETSQAVRVRGWGEPLRIGEALESLRAELRSGEPILPRAAAAPACKGLGSVRATALLCTALVAGWALTLPLLNHADAQDRVREQAARTLLGRDQGYRTQATADRLRRLVLEAAADLSSLAPAVRRDAAQASALLEQAAADGQRWRALYLLDPTGAVLATAGDSPTAYDWRPLLASLAEPTTVQLNHSGKEPLVAALAPLGNGAMLVGELEPELLSAPLDHPGIGRAWLVDARSKVIGGNRGFTAFASLPGQGVVGTLTEWSTDSSLGDLLRGADAPAFTADAPLTGPGPVARLGWRVVTEKPLSWSALPSYETERRCVVAGLLALAAVLLCMGWLHLVVLRPLREAARAAVALAGGDRRTVLYPRHADEVGTIMRNLDLIRRRLAAEQPVDRSGHDLSRQEDG</sequence>
<dbReference type="InterPro" id="IPR003660">
    <property type="entry name" value="HAMP_dom"/>
</dbReference>
<dbReference type="Gene3D" id="6.10.340.10">
    <property type="match status" value="1"/>
</dbReference>
<evidence type="ECO:0000313" key="5">
    <source>
        <dbReference type="EMBL" id="SDL18576.1"/>
    </source>
</evidence>
<proteinExistence type="predicted"/>
<evidence type="ECO:0000259" key="4">
    <source>
        <dbReference type="PROSITE" id="PS50885"/>
    </source>
</evidence>
<organism evidence="5 6">
    <name type="scientific">Streptomyces indicus</name>
    <dbReference type="NCBI Taxonomy" id="417292"/>
    <lineage>
        <taxon>Bacteria</taxon>
        <taxon>Bacillati</taxon>
        <taxon>Actinomycetota</taxon>
        <taxon>Actinomycetes</taxon>
        <taxon>Kitasatosporales</taxon>
        <taxon>Streptomycetaceae</taxon>
        <taxon>Streptomyces</taxon>
    </lineage>
</organism>
<gene>
    <name evidence="5" type="ORF">SAMN05421806_1218</name>
</gene>
<dbReference type="Pfam" id="PF00672">
    <property type="entry name" value="HAMP"/>
    <property type="match status" value="1"/>
</dbReference>